<comment type="caution">
    <text evidence="2">The sequence shown here is derived from an EMBL/GenBank/DDBJ whole genome shotgun (WGS) entry which is preliminary data.</text>
</comment>
<evidence type="ECO:0000256" key="1">
    <source>
        <dbReference type="SAM" id="MobiDB-lite"/>
    </source>
</evidence>
<dbReference type="AlphaFoldDB" id="A0A699X086"/>
<name>A0A699X086_TANCI</name>
<accession>A0A699X086</accession>
<feature type="non-terminal residue" evidence="2">
    <location>
        <position position="1"/>
    </location>
</feature>
<dbReference type="EMBL" id="BKCJ011752535">
    <property type="protein sequence ID" value="GFD50094.1"/>
    <property type="molecule type" value="Genomic_DNA"/>
</dbReference>
<evidence type="ECO:0000313" key="2">
    <source>
        <dbReference type="EMBL" id="GFD50094.1"/>
    </source>
</evidence>
<reference evidence="2" key="1">
    <citation type="journal article" date="2019" name="Sci. Rep.">
        <title>Draft genome of Tanacetum cinerariifolium, the natural source of mosquito coil.</title>
        <authorList>
            <person name="Yamashiro T."/>
            <person name="Shiraishi A."/>
            <person name="Satake H."/>
            <person name="Nakayama K."/>
        </authorList>
    </citation>
    <scope>NUCLEOTIDE SEQUENCE</scope>
</reference>
<gene>
    <name evidence="2" type="ORF">Tci_922063</name>
</gene>
<protein>
    <submittedName>
        <fullName evidence="2">Uncharacterized protein</fullName>
    </submittedName>
</protein>
<feature type="region of interest" description="Disordered" evidence="1">
    <location>
        <begin position="51"/>
        <end position="110"/>
    </location>
</feature>
<proteinExistence type="predicted"/>
<organism evidence="2">
    <name type="scientific">Tanacetum cinerariifolium</name>
    <name type="common">Dalmatian daisy</name>
    <name type="synonym">Chrysanthemum cinerariifolium</name>
    <dbReference type="NCBI Taxonomy" id="118510"/>
    <lineage>
        <taxon>Eukaryota</taxon>
        <taxon>Viridiplantae</taxon>
        <taxon>Streptophyta</taxon>
        <taxon>Embryophyta</taxon>
        <taxon>Tracheophyta</taxon>
        <taxon>Spermatophyta</taxon>
        <taxon>Magnoliopsida</taxon>
        <taxon>eudicotyledons</taxon>
        <taxon>Gunneridae</taxon>
        <taxon>Pentapetalae</taxon>
        <taxon>asterids</taxon>
        <taxon>campanulids</taxon>
        <taxon>Asterales</taxon>
        <taxon>Asteraceae</taxon>
        <taxon>Asteroideae</taxon>
        <taxon>Anthemideae</taxon>
        <taxon>Anthemidinae</taxon>
        <taxon>Tanacetum</taxon>
    </lineage>
</organism>
<sequence>TGVHAPCSPATGRTRRCRCVQGRVRSRVAERVAAVEAIHWSGVARPVAPAAVSSSIQRAGFPASSTATPPAHPVDGSARHGRQAPSQAPGAALQSVEGSHGRADPAQAGR</sequence>